<dbReference type="Proteomes" id="UP001310594">
    <property type="component" value="Unassembled WGS sequence"/>
</dbReference>
<evidence type="ECO:0000313" key="2">
    <source>
        <dbReference type="Proteomes" id="UP001310594"/>
    </source>
</evidence>
<sequence length="161" mass="17906">MSVDYFREHPNLQQYPPDPDRHFILSHMTPFGGRLITEVIGCADANPVAVHSHRTQYYPTQYGYDPANAPNKFIRMRLNNGIVPLETIRTGECLGRTDGMCALDDFLASQWQAEELANYQFTCFANYTILAPTNGNDYDGTVNAETGGIVVSPGQITADDL</sequence>
<dbReference type="SUPFAM" id="SSF53254">
    <property type="entry name" value="Phosphoglycerate mutase-like"/>
    <property type="match status" value="1"/>
</dbReference>
<dbReference type="AlphaFoldDB" id="A0AAN7W9E0"/>
<dbReference type="Gene3D" id="3.40.50.1240">
    <property type="entry name" value="Phosphoglycerate mutase-like"/>
    <property type="match status" value="1"/>
</dbReference>
<organism evidence="1 2">
    <name type="scientific">Elasticomyces elasticus</name>
    <dbReference type="NCBI Taxonomy" id="574655"/>
    <lineage>
        <taxon>Eukaryota</taxon>
        <taxon>Fungi</taxon>
        <taxon>Dikarya</taxon>
        <taxon>Ascomycota</taxon>
        <taxon>Pezizomycotina</taxon>
        <taxon>Dothideomycetes</taxon>
        <taxon>Dothideomycetidae</taxon>
        <taxon>Mycosphaerellales</taxon>
        <taxon>Teratosphaeriaceae</taxon>
        <taxon>Elasticomyces</taxon>
    </lineage>
</organism>
<accession>A0AAN7W9E0</accession>
<gene>
    <name evidence="1" type="ORF">LTR97_007547</name>
</gene>
<name>A0AAN7W9E0_9PEZI</name>
<evidence type="ECO:0000313" key="1">
    <source>
        <dbReference type="EMBL" id="KAK5697409.1"/>
    </source>
</evidence>
<reference evidence="1" key="1">
    <citation type="submission" date="2023-08" db="EMBL/GenBank/DDBJ databases">
        <title>Black Yeasts Isolated from many extreme environments.</title>
        <authorList>
            <person name="Coleine C."/>
            <person name="Stajich J.E."/>
            <person name="Selbmann L."/>
        </authorList>
    </citation>
    <scope>NUCLEOTIDE SEQUENCE</scope>
    <source>
        <strain evidence="1">CCFEE 5810</strain>
    </source>
</reference>
<proteinExistence type="predicted"/>
<dbReference type="InterPro" id="IPR029033">
    <property type="entry name" value="His_PPase_superfam"/>
</dbReference>
<dbReference type="EMBL" id="JAVRQU010000011">
    <property type="protein sequence ID" value="KAK5697409.1"/>
    <property type="molecule type" value="Genomic_DNA"/>
</dbReference>
<protein>
    <submittedName>
        <fullName evidence="1">Uncharacterized protein</fullName>
    </submittedName>
</protein>
<comment type="caution">
    <text evidence="1">The sequence shown here is derived from an EMBL/GenBank/DDBJ whole genome shotgun (WGS) entry which is preliminary data.</text>
</comment>